<evidence type="ECO:0000256" key="1">
    <source>
        <dbReference type="ARBA" id="ARBA00002591"/>
    </source>
</evidence>
<dbReference type="PRINTS" id="PR01010">
    <property type="entry name" value="FLGPRINGFLGI"/>
</dbReference>
<keyword evidence="5 6" id="KW-0975">Bacterial flagellum</keyword>
<dbReference type="AlphaFoldDB" id="K6XU19"/>
<dbReference type="HAMAP" id="MF_00416">
    <property type="entry name" value="FlgI"/>
    <property type="match status" value="1"/>
</dbReference>
<evidence type="ECO:0000313" key="7">
    <source>
        <dbReference type="EMBL" id="GAC15181.1"/>
    </source>
</evidence>
<keyword evidence="7" id="KW-0966">Cell projection</keyword>
<dbReference type="STRING" id="1127673.GLIP_2556"/>
<dbReference type="EMBL" id="BAEN01000049">
    <property type="protein sequence ID" value="GAC15181.1"/>
    <property type="molecule type" value="Genomic_DNA"/>
</dbReference>
<dbReference type="PANTHER" id="PTHR30381:SF0">
    <property type="entry name" value="FLAGELLAR P-RING PROTEIN"/>
    <property type="match status" value="1"/>
</dbReference>
<protein>
    <recommendedName>
        <fullName evidence="6">Flagellar P-ring protein</fullName>
    </recommendedName>
    <alternativeName>
        <fullName evidence="6">Basal body P-ring protein</fullName>
    </alternativeName>
</protein>
<organism evidence="7 8">
    <name type="scientific">Aliiglaciecola lipolytica E3</name>
    <dbReference type="NCBI Taxonomy" id="1127673"/>
    <lineage>
        <taxon>Bacteria</taxon>
        <taxon>Pseudomonadati</taxon>
        <taxon>Pseudomonadota</taxon>
        <taxon>Gammaproteobacteria</taxon>
        <taxon>Alteromonadales</taxon>
        <taxon>Alteromonadaceae</taxon>
        <taxon>Aliiglaciecola</taxon>
    </lineage>
</organism>
<comment type="function">
    <text evidence="1 6">Assembles around the rod to form the L-ring and probably protects the motor/basal body from shearing forces during rotation.</text>
</comment>
<gene>
    <name evidence="6 7" type="primary">flgI</name>
    <name evidence="7" type="ORF">GLIP_2556</name>
</gene>
<dbReference type="GO" id="GO:0005198">
    <property type="term" value="F:structural molecule activity"/>
    <property type="evidence" value="ECO:0007669"/>
    <property type="project" value="InterPro"/>
</dbReference>
<comment type="subcellular location">
    <subcellularLocation>
        <location evidence="2 6">Bacterial flagellum basal body</location>
    </subcellularLocation>
</comment>
<comment type="similarity">
    <text evidence="3 6">Belongs to the FlgI family.</text>
</comment>
<evidence type="ECO:0000256" key="5">
    <source>
        <dbReference type="ARBA" id="ARBA00023143"/>
    </source>
</evidence>
<keyword evidence="7" id="KW-0282">Flagellum</keyword>
<dbReference type="Proteomes" id="UP000006334">
    <property type="component" value="Unassembled WGS sequence"/>
</dbReference>
<evidence type="ECO:0000256" key="3">
    <source>
        <dbReference type="ARBA" id="ARBA00008994"/>
    </source>
</evidence>
<keyword evidence="7" id="KW-0969">Cilium</keyword>
<proteinExistence type="inferred from homology"/>
<evidence type="ECO:0000256" key="2">
    <source>
        <dbReference type="ARBA" id="ARBA00004117"/>
    </source>
</evidence>
<comment type="caution">
    <text evidence="7">The sequence shown here is derived from an EMBL/GenBank/DDBJ whole genome shotgun (WGS) entry which is preliminary data.</text>
</comment>
<accession>K6XU19</accession>
<dbReference type="eggNOG" id="COG1706">
    <property type="taxonomic scope" value="Bacteria"/>
</dbReference>
<reference evidence="7 8" key="1">
    <citation type="journal article" date="2017" name="Antonie Van Leeuwenhoek">
        <title>Rhizobium rhizosphaerae sp. nov., a novel species isolated from rice rhizosphere.</title>
        <authorList>
            <person name="Zhao J.J."/>
            <person name="Zhang J."/>
            <person name="Zhang R.J."/>
            <person name="Zhang C.W."/>
            <person name="Yin H.Q."/>
            <person name="Zhang X.X."/>
        </authorList>
    </citation>
    <scope>NUCLEOTIDE SEQUENCE [LARGE SCALE GENOMIC DNA]</scope>
    <source>
        <strain evidence="7 8">E3</strain>
    </source>
</reference>
<dbReference type="Pfam" id="PF02119">
    <property type="entry name" value="FlgI"/>
    <property type="match status" value="1"/>
</dbReference>
<comment type="subunit">
    <text evidence="6">The basal body constitutes a major portion of the flagellar organelle and consists of four rings (L,P,S, and M) mounted on a central rod.</text>
</comment>
<dbReference type="OrthoDB" id="9786431at2"/>
<sequence>MKILNLRAALIYMLMLSLVSPLTYAQRIKDLASIQGVRSNQLVGYGLVVGLPGTGEQSPFTEQSFRTMLSNFGISLDSSVKPKIKNVAAVAVHAELPAFMKPGQTIDVTVSSVGEAASLRGGTLLQTFLKGLDGNVYAVAQGSLVVSGFGAEGADGSKIVSNTPTVGRIVNGALIERTVPSGLMQNDFLTLNLNYPDFSTAKSLADTINKRLGADPEMGYTIATPIDAASVRVSAPRDVGQRVSFVATLENFTFTPADAPAKVIINSRTGTIVIGKDVRLLPAAITHGGLTVTISEYQTVSQPNALGQGQTAVTNQSIVDVSLDDSRMFKFDPGVSLDELVRAVNEVGAAPGDLMAILEALQQAGALQGELIVI</sequence>
<evidence type="ECO:0000256" key="4">
    <source>
        <dbReference type="ARBA" id="ARBA00022729"/>
    </source>
</evidence>
<keyword evidence="8" id="KW-1185">Reference proteome</keyword>
<evidence type="ECO:0000313" key="8">
    <source>
        <dbReference type="Proteomes" id="UP000006334"/>
    </source>
</evidence>
<name>K6XU19_9ALTE</name>
<dbReference type="PANTHER" id="PTHR30381">
    <property type="entry name" value="FLAGELLAR P-RING PERIPLASMIC PROTEIN FLGI"/>
    <property type="match status" value="1"/>
</dbReference>
<evidence type="ECO:0000256" key="6">
    <source>
        <dbReference type="HAMAP-Rule" id="MF_00416"/>
    </source>
</evidence>
<dbReference type="GO" id="GO:0009428">
    <property type="term" value="C:bacterial-type flagellum basal body, distal rod, P ring"/>
    <property type="evidence" value="ECO:0007669"/>
    <property type="project" value="InterPro"/>
</dbReference>
<dbReference type="GO" id="GO:0030288">
    <property type="term" value="C:outer membrane-bounded periplasmic space"/>
    <property type="evidence" value="ECO:0007669"/>
    <property type="project" value="InterPro"/>
</dbReference>
<dbReference type="GO" id="GO:0071973">
    <property type="term" value="P:bacterial-type flagellum-dependent cell motility"/>
    <property type="evidence" value="ECO:0007669"/>
    <property type="project" value="InterPro"/>
</dbReference>
<keyword evidence="4" id="KW-0732">Signal</keyword>
<dbReference type="NCBIfam" id="NF003676">
    <property type="entry name" value="PRK05303.1"/>
    <property type="match status" value="1"/>
</dbReference>
<dbReference type="InterPro" id="IPR001782">
    <property type="entry name" value="Flag_FlgI"/>
</dbReference>